<proteinExistence type="predicted"/>
<accession>A0AA37GZ19</accession>
<dbReference type="EMBL" id="BPPX01000040">
    <property type="protein sequence ID" value="GJC89310.1"/>
    <property type="molecule type" value="Genomic_DNA"/>
</dbReference>
<name>A0AA37GZ19_9PEZI</name>
<comment type="caution">
    <text evidence="2">The sequence shown here is derived from an EMBL/GenBank/DDBJ whole genome shotgun (WGS) entry which is preliminary data.</text>
</comment>
<keyword evidence="3" id="KW-1185">Reference proteome</keyword>
<evidence type="ECO:0000313" key="2">
    <source>
        <dbReference type="EMBL" id="GJC89310.1"/>
    </source>
</evidence>
<evidence type="ECO:0000313" key="3">
    <source>
        <dbReference type="Proteomes" id="UP001055172"/>
    </source>
</evidence>
<feature type="region of interest" description="Disordered" evidence="1">
    <location>
        <begin position="22"/>
        <end position="49"/>
    </location>
</feature>
<reference evidence="2 3" key="1">
    <citation type="submission" date="2021-07" db="EMBL/GenBank/DDBJ databases">
        <title>Genome data of Colletotrichum spaethianum.</title>
        <authorList>
            <person name="Utami Y.D."/>
            <person name="Hiruma K."/>
        </authorList>
    </citation>
    <scope>NUCLEOTIDE SEQUENCE [LARGE SCALE GENOMIC DNA]</scope>
    <source>
        <strain evidence="2 3">MAFF 242679</strain>
    </source>
</reference>
<gene>
    <name evidence="2" type="ORF">ColLi_12148</name>
</gene>
<organism evidence="2 3">
    <name type="scientific">Colletotrichum liriopes</name>
    <dbReference type="NCBI Taxonomy" id="708192"/>
    <lineage>
        <taxon>Eukaryota</taxon>
        <taxon>Fungi</taxon>
        <taxon>Dikarya</taxon>
        <taxon>Ascomycota</taxon>
        <taxon>Pezizomycotina</taxon>
        <taxon>Sordariomycetes</taxon>
        <taxon>Hypocreomycetidae</taxon>
        <taxon>Glomerellales</taxon>
        <taxon>Glomerellaceae</taxon>
        <taxon>Colletotrichum</taxon>
        <taxon>Colletotrichum spaethianum species complex</taxon>
    </lineage>
</organism>
<dbReference type="Proteomes" id="UP001055172">
    <property type="component" value="Unassembled WGS sequence"/>
</dbReference>
<protein>
    <submittedName>
        <fullName evidence="2">Uncharacterized protein</fullName>
    </submittedName>
</protein>
<evidence type="ECO:0000256" key="1">
    <source>
        <dbReference type="SAM" id="MobiDB-lite"/>
    </source>
</evidence>
<sequence>MAADMGSRLRKPLCSVQTTARLLNEDPGASSSRTALSTSATVAGDDTYGEGEIHPGSLRMVSNAISTLLGLKNALA</sequence>
<dbReference type="AlphaFoldDB" id="A0AA37GZ19"/>
<feature type="compositionally biased region" description="Low complexity" evidence="1">
    <location>
        <begin position="29"/>
        <end position="41"/>
    </location>
</feature>